<dbReference type="Gene3D" id="6.10.140.1710">
    <property type="match status" value="1"/>
</dbReference>
<dbReference type="FunCoup" id="C1ECG7">
    <property type="interactions" value="1917"/>
</dbReference>
<evidence type="ECO:0000256" key="3">
    <source>
        <dbReference type="SAM" id="Coils"/>
    </source>
</evidence>
<protein>
    <recommendedName>
        <fullName evidence="4">PDZ domain-containing protein</fullName>
    </recommendedName>
</protein>
<dbReference type="GO" id="GO:0070682">
    <property type="term" value="P:proteasome regulatory particle assembly"/>
    <property type="evidence" value="ECO:0007669"/>
    <property type="project" value="InterPro"/>
</dbReference>
<evidence type="ECO:0000259" key="4">
    <source>
        <dbReference type="SMART" id="SM00228"/>
    </source>
</evidence>
<dbReference type="SMART" id="SM00228">
    <property type="entry name" value="PDZ"/>
    <property type="match status" value="1"/>
</dbReference>
<comment type="similarity">
    <text evidence="1">Belongs to the proteasome subunit p27 family.</text>
</comment>
<dbReference type="EMBL" id="CP001329">
    <property type="protein sequence ID" value="ACO65899.1"/>
    <property type="molecule type" value="Genomic_DNA"/>
</dbReference>
<dbReference type="PANTHER" id="PTHR12651">
    <property type="entry name" value="26S PROTEASOME NON-ATPASE REGULATORY SUBUNIT 9"/>
    <property type="match status" value="1"/>
</dbReference>
<accession>C1ECG7</accession>
<dbReference type="GO" id="GO:0005737">
    <property type="term" value="C:cytoplasm"/>
    <property type="evidence" value="ECO:0007669"/>
    <property type="project" value="TreeGrafter"/>
</dbReference>
<gene>
    <name evidence="5" type="ORF">MICPUN_85017</name>
</gene>
<name>C1ECG7_MICCC</name>
<feature type="coiled-coil region" evidence="3">
    <location>
        <begin position="4"/>
        <end position="31"/>
    </location>
</feature>
<dbReference type="Gene3D" id="2.30.42.10">
    <property type="match status" value="1"/>
</dbReference>
<dbReference type="STRING" id="296587.C1ECG7"/>
<sequence length="212" mass="23361">MASIDESKEKLKELYATREEMEKEMAEIAQRLTEPGMPGLRGALVDREGFPIPGVDLYQVRGDRGRYATLRNDHAEVTKELEKRLAELHLQAGAIEKQQRDEDDAFMRARARAAAQYGAPPGARAFAYVDEVTPGSPASMAGMRVGDVVLMFGDVVGPHEANTLPRVASMLAEREGHPVAVWVSRGGVDVRLDVTPRAWEGRGLLGCHMRPR</sequence>
<dbReference type="KEGG" id="mis:MICPUN_85017"/>
<dbReference type="InterPro" id="IPR040815">
    <property type="entry name" value="Nas2_N"/>
</dbReference>
<proteinExistence type="inferred from homology"/>
<keyword evidence="6" id="KW-1185">Reference proteome</keyword>
<keyword evidence="3" id="KW-0175">Coiled coil</keyword>
<dbReference type="InterPro" id="IPR041489">
    <property type="entry name" value="PDZ_6"/>
</dbReference>
<dbReference type="SUPFAM" id="SSF50156">
    <property type="entry name" value="PDZ domain-like"/>
    <property type="match status" value="1"/>
</dbReference>
<evidence type="ECO:0000256" key="2">
    <source>
        <dbReference type="ARBA" id="ARBA00023186"/>
    </source>
</evidence>
<reference evidence="5 6" key="1">
    <citation type="journal article" date="2009" name="Science">
        <title>Green evolution and dynamic adaptations revealed by genomes of the marine picoeukaryotes Micromonas.</title>
        <authorList>
            <person name="Worden A.Z."/>
            <person name="Lee J.H."/>
            <person name="Mock T."/>
            <person name="Rouze P."/>
            <person name="Simmons M.P."/>
            <person name="Aerts A.L."/>
            <person name="Allen A.E."/>
            <person name="Cuvelier M.L."/>
            <person name="Derelle E."/>
            <person name="Everett M.V."/>
            <person name="Foulon E."/>
            <person name="Grimwood J."/>
            <person name="Gundlach H."/>
            <person name="Henrissat B."/>
            <person name="Napoli C."/>
            <person name="McDonald S.M."/>
            <person name="Parker M.S."/>
            <person name="Rombauts S."/>
            <person name="Salamov A."/>
            <person name="Von Dassow P."/>
            <person name="Badger J.H."/>
            <person name="Coutinho P.M."/>
            <person name="Demir E."/>
            <person name="Dubchak I."/>
            <person name="Gentemann C."/>
            <person name="Eikrem W."/>
            <person name="Gready J.E."/>
            <person name="John U."/>
            <person name="Lanier W."/>
            <person name="Lindquist E.A."/>
            <person name="Lucas S."/>
            <person name="Mayer K.F."/>
            <person name="Moreau H."/>
            <person name="Not F."/>
            <person name="Otillar R."/>
            <person name="Panaud O."/>
            <person name="Pangilinan J."/>
            <person name="Paulsen I."/>
            <person name="Piegu B."/>
            <person name="Poliakov A."/>
            <person name="Robbens S."/>
            <person name="Schmutz J."/>
            <person name="Toulza E."/>
            <person name="Wyss T."/>
            <person name="Zelensky A."/>
            <person name="Zhou K."/>
            <person name="Armbrust E.V."/>
            <person name="Bhattacharya D."/>
            <person name="Goodenough U.W."/>
            <person name="Van de Peer Y."/>
            <person name="Grigoriev I.V."/>
        </authorList>
    </citation>
    <scope>NUCLEOTIDE SEQUENCE [LARGE SCALE GENOMIC DNA]</scope>
    <source>
        <strain evidence="6">RCC299 / NOUM17</strain>
    </source>
</reference>
<dbReference type="RefSeq" id="XP_002504641.1">
    <property type="nucleotide sequence ID" value="XM_002504595.1"/>
</dbReference>
<dbReference type="InterPro" id="IPR036034">
    <property type="entry name" value="PDZ_sf"/>
</dbReference>
<dbReference type="FunFam" id="2.30.42.10:FF:000107">
    <property type="entry name" value="26S proteasome non-ATPase regulatory subunit 9"/>
    <property type="match status" value="1"/>
</dbReference>
<dbReference type="InterPro" id="IPR035269">
    <property type="entry name" value="PSMD9"/>
</dbReference>
<evidence type="ECO:0000313" key="5">
    <source>
        <dbReference type="EMBL" id="ACO65899.1"/>
    </source>
</evidence>
<organism evidence="5 6">
    <name type="scientific">Micromonas commoda (strain RCC299 / NOUM17 / CCMP2709)</name>
    <name type="common">Picoplanktonic green alga</name>
    <dbReference type="NCBI Taxonomy" id="296587"/>
    <lineage>
        <taxon>Eukaryota</taxon>
        <taxon>Viridiplantae</taxon>
        <taxon>Chlorophyta</taxon>
        <taxon>Mamiellophyceae</taxon>
        <taxon>Mamiellales</taxon>
        <taxon>Mamiellaceae</taxon>
        <taxon>Micromonas</taxon>
    </lineage>
</organism>
<dbReference type="GO" id="GO:0005634">
    <property type="term" value="C:nucleus"/>
    <property type="evidence" value="ECO:0007669"/>
    <property type="project" value="TreeGrafter"/>
</dbReference>
<evidence type="ECO:0000256" key="1">
    <source>
        <dbReference type="ARBA" id="ARBA00005256"/>
    </source>
</evidence>
<dbReference type="InterPro" id="IPR001478">
    <property type="entry name" value="PDZ"/>
</dbReference>
<dbReference type="Pfam" id="PF17820">
    <property type="entry name" value="PDZ_6"/>
    <property type="match status" value="1"/>
</dbReference>
<dbReference type="InParanoid" id="C1ECG7"/>
<feature type="domain" description="PDZ" evidence="4">
    <location>
        <begin position="115"/>
        <end position="187"/>
    </location>
</feature>
<evidence type="ECO:0000313" key="6">
    <source>
        <dbReference type="Proteomes" id="UP000002009"/>
    </source>
</evidence>
<dbReference type="OMA" id="DWGGRGM"/>
<dbReference type="OrthoDB" id="72325at2759"/>
<dbReference type="GeneID" id="8246188"/>
<dbReference type="Pfam" id="PF18265">
    <property type="entry name" value="Nas2_N"/>
    <property type="match status" value="1"/>
</dbReference>
<keyword evidence="2" id="KW-0143">Chaperone</keyword>
<dbReference type="eggNOG" id="KOG3129">
    <property type="taxonomic scope" value="Eukaryota"/>
</dbReference>
<dbReference type="Proteomes" id="UP000002009">
    <property type="component" value="Chromosome 9"/>
</dbReference>
<dbReference type="PANTHER" id="PTHR12651:SF1">
    <property type="entry name" value="26S PROTEASOME NON-ATPASE REGULATORY SUBUNIT 9"/>
    <property type="match status" value="1"/>
</dbReference>
<dbReference type="AlphaFoldDB" id="C1ECG7"/>